<dbReference type="RefSeq" id="WP_165870899.1">
    <property type="nucleotide sequence ID" value="NZ_CALJUB010000001.1"/>
</dbReference>
<dbReference type="Proteomes" id="UP000294721">
    <property type="component" value="Unassembled WGS sequence"/>
</dbReference>
<name>A0AAE9KH70_9NEIS</name>
<evidence type="ECO:0000313" key="2">
    <source>
        <dbReference type="EMBL" id="TCP07400.1"/>
    </source>
</evidence>
<feature type="region of interest" description="Disordered" evidence="1">
    <location>
        <begin position="144"/>
        <end position="164"/>
    </location>
</feature>
<organism evidence="3 5">
    <name type="scientific">Uruburuella suis</name>
    <dbReference type="NCBI Taxonomy" id="252130"/>
    <lineage>
        <taxon>Bacteria</taxon>
        <taxon>Pseudomonadati</taxon>
        <taxon>Pseudomonadota</taxon>
        <taxon>Betaproteobacteria</taxon>
        <taxon>Neisseriales</taxon>
        <taxon>Neisseriaceae</taxon>
        <taxon>Uruburuella</taxon>
    </lineage>
</organism>
<dbReference type="EMBL" id="CP091507">
    <property type="protein sequence ID" value="UOO79936.1"/>
    <property type="molecule type" value="Genomic_DNA"/>
</dbReference>
<dbReference type="EMBL" id="SLXE01000007">
    <property type="protein sequence ID" value="TCP07400.1"/>
    <property type="molecule type" value="Genomic_DNA"/>
</dbReference>
<protein>
    <submittedName>
        <fullName evidence="3">Uncharacterized protein</fullName>
    </submittedName>
</protein>
<dbReference type="KEGG" id="usu:LVJ78_02645"/>
<evidence type="ECO:0000313" key="3">
    <source>
        <dbReference type="EMBL" id="UOO79936.1"/>
    </source>
</evidence>
<reference evidence="3" key="2">
    <citation type="submission" date="2021-12" db="EMBL/GenBank/DDBJ databases">
        <authorList>
            <person name="Veyrier F.J."/>
        </authorList>
    </citation>
    <scope>NUCLEOTIDE SEQUENCE</scope>
    <source>
        <strain evidence="3">1258/02</strain>
    </source>
</reference>
<evidence type="ECO:0000313" key="5">
    <source>
        <dbReference type="Proteomes" id="UP000829756"/>
    </source>
</evidence>
<proteinExistence type="predicted"/>
<reference evidence="2 4" key="1">
    <citation type="submission" date="2019-03" db="EMBL/GenBank/DDBJ databases">
        <title>Genomic Encyclopedia of Type Strains, Phase IV (KMG-IV): sequencing the most valuable type-strain genomes for metagenomic binning, comparative biology and taxonomic classification.</title>
        <authorList>
            <person name="Goeker M."/>
        </authorList>
    </citation>
    <scope>NUCLEOTIDE SEQUENCE [LARGE SCALE GENOMIC DNA]</scope>
    <source>
        <strain evidence="2 4">DSM 17474</strain>
    </source>
</reference>
<reference evidence="3" key="3">
    <citation type="journal article" date="2022" name="Res Sq">
        <title>Evolution of multicellular longitudinally dividing oral cavity symbionts (Neisseriaceae).</title>
        <authorList>
            <person name="Nyongesa S."/>
            <person name="Weber P."/>
            <person name="Bernet E."/>
            <person name="Pullido F."/>
            <person name="Nieckarz M."/>
            <person name="Delaby M."/>
            <person name="Nieves C."/>
            <person name="Viehboeck T."/>
            <person name="Krause N."/>
            <person name="Rivera-Millot A."/>
            <person name="Nakamura A."/>
            <person name="Vischer N."/>
            <person name="VanNieuwenhze M."/>
            <person name="Brun Y."/>
            <person name="Cava F."/>
            <person name="Bulgheresi S."/>
            <person name="Veyrier F."/>
        </authorList>
    </citation>
    <scope>NUCLEOTIDE SEQUENCE</scope>
    <source>
        <strain evidence="3">1258/02</strain>
    </source>
</reference>
<keyword evidence="4" id="KW-1185">Reference proteome</keyword>
<gene>
    <name evidence="2" type="ORF">EV680_10723</name>
    <name evidence="3" type="ORF">LVJ78_02645</name>
</gene>
<evidence type="ECO:0000256" key="1">
    <source>
        <dbReference type="SAM" id="MobiDB-lite"/>
    </source>
</evidence>
<sequence length="164" mass="18886">MMLGLACHTGFPGKKNTHIRKNVCQVYKGEIEEKLLTGCSNQLMKCIMPNRAAAVKYFLHFISSQCVFNHLFCSLISKIQINRLLGVKIIFYIKPKSEHALQTAFSQTANIRMKRPSETFLFRRPETFAKPPFRHSCAGKEPDLKHRFTSQTGSRHQHENHQIV</sequence>
<evidence type="ECO:0000313" key="4">
    <source>
        <dbReference type="Proteomes" id="UP000294721"/>
    </source>
</evidence>
<accession>A0AAE9KH70</accession>
<dbReference type="Proteomes" id="UP000829756">
    <property type="component" value="Chromosome"/>
</dbReference>
<dbReference type="AlphaFoldDB" id="A0AAE9KH70"/>